<feature type="compositionally biased region" description="Basic and acidic residues" evidence="2">
    <location>
        <begin position="512"/>
        <end position="523"/>
    </location>
</feature>
<dbReference type="Gene3D" id="3.30.70.330">
    <property type="match status" value="1"/>
</dbReference>
<dbReference type="PROSITE" id="PS50102">
    <property type="entry name" value="RRM"/>
    <property type="match status" value="1"/>
</dbReference>
<protein>
    <recommendedName>
        <fullName evidence="3">RRM domain-containing protein</fullName>
    </recommendedName>
</protein>
<dbReference type="CDD" id="cd00590">
    <property type="entry name" value="RRM_SF"/>
    <property type="match status" value="1"/>
</dbReference>
<gene>
    <name evidence="4" type="ORF">PIB30_055326</name>
</gene>
<dbReference type="SMART" id="SM00360">
    <property type="entry name" value="RRM"/>
    <property type="match status" value="1"/>
</dbReference>
<evidence type="ECO:0000259" key="3">
    <source>
        <dbReference type="PROSITE" id="PS50102"/>
    </source>
</evidence>
<evidence type="ECO:0000313" key="4">
    <source>
        <dbReference type="EMBL" id="MED6148701.1"/>
    </source>
</evidence>
<sequence>MRENGWERENQRVGVGSANVQWRVVTGRKPNRHWRQGRMPDQNHNRDVQAVRGERGQGLWIEDNTFSVFADNLPQDSTIQWLWKVFKSTEKVVDIYLSRKVRKNNPLRFAFIRYKMREEVRRTIEQLDGWIVWGCTMKLTEAKYRRKENEKKFQRNLNNPEADRRKENSDSGSSYKDVLLNGGARVPGNNMDDDNNVQSLGNSKIYLEEHLEMRIGNVHQKGMWNSGGSQDDGTHEGASGLQLLPMPEALENNALANHFLEVRRWTMGETKRTRDCWIEVSGLPLHGWSKENMWKIEEVLGRVVEVEKEIDGHYSGFRVRIVANVGPTIRTMANVVIGSDTFGIFVREVGEVPTIVIKKEGKETTVGGNGLQLVVGGAVNGCRVNVITEPETNNGVDLILEDSAMAVREGEYEESKDENGPTCNPSPTRTKTLEDERRTEDVLLEWEEELFQKPNEGAEGWAEELRSPMQLNDSGAQPQPDSSSISAPPGFERVGFQESKEGSNVNNGGGEVKQKKTKQNEGRRSRKISLRLSDQIIEKARRLKEDRKHKRNKQRQIREVVDEAKWTNSEEEIENSDEDSGDTWEVGRFVGLETGREDRAKKYLFEKTLEAAKQVLKEPKKRVRGRKKKELEIGTPETLFFVSKEPATTDHLPPPSTTSRLSLQHTHTSSHHPLSVSLILTFTPATNIVCNQRASDTYSLQRGVPPSRHPRSSIVLAKSSLAVFKVGRLVLSVISFAFHPSKPSLSSLEVFGHLDDFFDEIIEGRKKLLLAEKDEDDKTMETRLVVPDQKLLARLVFIREEARDMMGGGILDERNNCELYTLPEPERLAEDNNSAIAAAALKAIYELKKQWEIEEGDSWRFMMDENIMEEKEGTNLRVKKIRDENIYIWKQDIDHCGNLEKLFAR</sequence>
<dbReference type="Pfam" id="PF00076">
    <property type="entry name" value="RRM_1"/>
    <property type="match status" value="1"/>
</dbReference>
<accession>A0ABU6TIW4</accession>
<feature type="region of interest" description="Disordered" evidence="2">
    <location>
        <begin position="408"/>
        <end position="437"/>
    </location>
</feature>
<dbReference type="Proteomes" id="UP001341840">
    <property type="component" value="Unassembled WGS sequence"/>
</dbReference>
<dbReference type="PANTHER" id="PTHR37262">
    <property type="entry name" value="PROTEIN PEP-RELATED DEVELOPMENT ARRESTED 1, CHLOROPLASTIC"/>
    <property type="match status" value="1"/>
</dbReference>
<dbReference type="InterPro" id="IPR035979">
    <property type="entry name" value="RBD_domain_sf"/>
</dbReference>
<evidence type="ECO:0000256" key="2">
    <source>
        <dbReference type="SAM" id="MobiDB-lite"/>
    </source>
</evidence>
<feature type="region of interest" description="Disordered" evidence="2">
    <location>
        <begin position="148"/>
        <end position="176"/>
    </location>
</feature>
<dbReference type="InterPro" id="IPR012677">
    <property type="entry name" value="Nucleotide-bd_a/b_plait_sf"/>
</dbReference>
<dbReference type="InterPro" id="IPR000504">
    <property type="entry name" value="RRM_dom"/>
</dbReference>
<comment type="caution">
    <text evidence="4">The sequence shown here is derived from an EMBL/GenBank/DDBJ whole genome shotgun (WGS) entry which is preliminary data.</text>
</comment>
<feature type="domain" description="RRM" evidence="3">
    <location>
        <begin position="66"/>
        <end position="144"/>
    </location>
</feature>
<dbReference type="InterPro" id="IPR038961">
    <property type="entry name" value="PRDA1"/>
</dbReference>
<proteinExistence type="predicted"/>
<keyword evidence="1" id="KW-0694">RNA-binding</keyword>
<feature type="region of interest" description="Disordered" evidence="2">
    <location>
        <begin position="470"/>
        <end position="529"/>
    </location>
</feature>
<dbReference type="PANTHER" id="PTHR37262:SF1">
    <property type="entry name" value="PROTEIN PEP-RELATED DEVELOPMENT ARRESTED 1, CHLOROPLASTIC"/>
    <property type="match status" value="1"/>
</dbReference>
<evidence type="ECO:0000256" key="1">
    <source>
        <dbReference type="PROSITE-ProRule" id="PRU00176"/>
    </source>
</evidence>
<dbReference type="EMBL" id="JASCZI010091051">
    <property type="protein sequence ID" value="MED6148701.1"/>
    <property type="molecule type" value="Genomic_DNA"/>
</dbReference>
<dbReference type="SUPFAM" id="SSF54928">
    <property type="entry name" value="RNA-binding domain, RBD"/>
    <property type="match status" value="1"/>
</dbReference>
<feature type="compositionally biased region" description="Polar residues" evidence="2">
    <location>
        <begin position="421"/>
        <end position="430"/>
    </location>
</feature>
<keyword evidence="5" id="KW-1185">Reference proteome</keyword>
<organism evidence="4 5">
    <name type="scientific">Stylosanthes scabra</name>
    <dbReference type="NCBI Taxonomy" id="79078"/>
    <lineage>
        <taxon>Eukaryota</taxon>
        <taxon>Viridiplantae</taxon>
        <taxon>Streptophyta</taxon>
        <taxon>Embryophyta</taxon>
        <taxon>Tracheophyta</taxon>
        <taxon>Spermatophyta</taxon>
        <taxon>Magnoliopsida</taxon>
        <taxon>eudicotyledons</taxon>
        <taxon>Gunneridae</taxon>
        <taxon>Pentapetalae</taxon>
        <taxon>rosids</taxon>
        <taxon>fabids</taxon>
        <taxon>Fabales</taxon>
        <taxon>Fabaceae</taxon>
        <taxon>Papilionoideae</taxon>
        <taxon>50 kb inversion clade</taxon>
        <taxon>dalbergioids sensu lato</taxon>
        <taxon>Dalbergieae</taxon>
        <taxon>Pterocarpus clade</taxon>
        <taxon>Stylosanthes</taxon>
    </lineage>
</organism>
<name>A0ABU6TIW4_9FABA</name>
<feature type="compositionally biased region" description="Polar residues" evidence="2">
    <location>
        <begin position="470"/>
        <end position="486"/>
    </location>
</feature>
<reference evidence="4 5" key="1">
    <citation type="journal article" date="2023" name="Plants (Basel)">
        <title>Bridging the Gap: Combining Genomics and Transcriptomics Approaches to Understand Stylosanthes scabra, an Orphan Legume from the Brazilian Caatinga.</title>
        <authorList>
            <person name="Ferreira-Neto J.R.C."/>
            <person name="da Silva M.D."/>
            <person name="Binneck E."/>
            <person name="de Melo N.F."/>
            <person name="da Silva R.H."/>
            <person name="de Melo A.L.T.M."/>
            <person name="Pandolfi V."/>
            <person name="Bustamante F.O."/>
            <person name="Brasileiro-Vidal A.C."/>
            <person name="Benko-Iseppon A.M."/>
        </authorList>
    </citation>
    <scope>NUCLEOTIDE SEQUENCE [LARGE SCALE GENOMIC DNA]</scope>
    <source>
        <tissue evidence="4">Leaves</tissue>
    </source>
</reference>
<evidence type="ECO:0000313" key="5">
    <source>
        <dbReference type="Proteomes" id="UP001341840"/>
    </source>
</evidence>